<dbReference type="GO" id="GO:0005686">
    <property type="term" value="C:U2 snRNP"/>
    <property type="evidence" value="ECO:0007669"/>
    <property type="project" value="TreeGrafter"/>
</dbReference>
<dbReference type="CDD" id="cd12282">
    <property type="entry name" value="RRM2_TatSF1_like"/>
    <property type="match status" value="1"/>
</dbReference>
<comment type="subcellular location">
    <subcellularLocation>
        <location evidence="2">Chromosome</location>
    </subcellularLocation>
    <subcellularLocation>
        <location evidence="1">Nucleus</location>
    </subcellularLocation>
</comment>
<dbReference type="GO" id="GO:0000398">
    <property type="term" value="P:mRNA splicing, via spliceosome"/>
    <property type="evidence" value="ECO:0007669"/>
    <property type="project" value="InterPro"/>
</dbReference>
<dbReference type="GO" id="GO:0005694">
    <property type="term" value="C:chromosome"/>
    <property type="evidence" value="ECO:0007669"/>
    <property type="project" value="UniProtKB-SubCell"/>
</dbReference>
<evidence type="ECO:0000256" key="12">
    <source>
        <dbReference type="ARBA" id="ARBA00022884"/>
    </source>
</evidence>
<dbReference type="SMART" id="SM00360">
    <property type="entry name" value="RRM"/>
    <property type="match status" value="1"/>
</dbReference>
<accession>A0A430Q8U9</accession>
<keyword evidence="6" id="KW-0597">Phosphoprotein</keyword>
<evidence type="ECO:0000256" key="23">
    <source>
        <dbReference type="SAM" id="MobiDB-lite"/>
    </source>
</evidence>
<evidence type="ECO:0000256" key="8">
    <source>
        <dbReference type="ARBA" id="ARBA00022728"/>
    </source>
</evidence>
<keyword evidence="8" id="KW-0747">Spliceosome</keyword>
<evidence type="ECO:0000313" key="25">
    <source>
        <dbReference type="EMBL" id="RTG84095.1"/>
    </source>
</evidence>
<dbReference type="GO" id="GO:0006281">
    <property type="term" value="P:DNA repair"/>
    <property type="evidence" value="ECO:0007669"/>
    <property type="project" value="UniProtKB-KW"/>
</dbReference>
<protein>
    <recommendedName>
        <fullName evidence="21">17S U2 SnRNP complex component HTATSF1</fullName>
    </recommendedName>
</protein>
<dbReference type="PANTHER" id="PTHR15608:SF0">
    <property type="entry name" value="HIV TAT-SPECIFIC FACTOR 1"/>
    <property type="match status" value="1"/>
</dbReference>
<evidence type="ECO:0000256" key="5">
    <source>
        <dbReference type="ARBA" id="ARBA00022499"/>
    </source>
</evidence>
<dbReference type="STRING" id="6184.A0A430Q8U9"/>
<keyword evidence="16" id="KW-0804">Transcription</keyword>
<dbReference type="FunFam" id="3.30.70.330:FF:000202">
    <property type="entry name" value="HIV Tat-specific factor 1"/>
    <property type="match status" value="1"/>
</dbReference>
<evidence type="ECO:0000256" key="21">
    <source>
        <dbReference type="ARBA" id="ARBA00073773"/>
    </source>
</evidence>
<keyword evidence="12 22" id="KW-0694">RNA-binding</keyword>
<keyword evidence="11" id="KW-0832">Ubl conjugation</keyword>
<organism evidence="25 26">
    <name type="scientific">Schistosoma bovis</name>
    <name type="common">Blood fluke</name>
    <dbReference type="NCBI Taxonomy" id="6184"/>
    <lineage>
        <taxon>Eukaryota</taxon>
        <taxon>Metazoa</taxon>
        <taxon>Spiralia</taxon>
        <taxon>Lophotrochozoa</taxon>
        <taxon>Platyhelminthes</taxon>
        <taxon>Trematoda</taxon>
        <taxon>Digenea</taxon>
        <taxon>Strigeidida</taxon>
        <taxon>Schistosomatoidea</taxon>
        <taxon>Schistosomatidae</taxon>
        <taxon>Schistosoma</taxon>
    </lineage>
</organism>
<evidence type="ECO:0000256" key="22">
    <source>
        <dbReference type="PROSITE-ProRule" id="PRU00176"/>
    </source>
</evidence>
<dbReference type="InterPro" id="IPR035979">
    <property type="entry name" value="RBD_domain_sf"/>
</dbReference>
<evidence type="ECO:0000256" key="20">
    <source>
        <dbReference type="ARBA" id="ARBA00062124"/>
    </source>
</evidence>
<evidence type="ECO:0000256" key="2">
    <source>
        <dbReference type="ARBA" id="ARBA00004286"/>
    </source>
</evidence>
<keyword evidence="26" id="KW-1185">Reference proteome</keyword>
<evidence type="ECO:0000256" key="11">
    <source>
        <dbReference type="ARBA" id="ARBA00022843"/>
    </source>
</evidence>
<evidence type="ECO:0000256" key="15">
    <source>
        <dbReference type="ARBA" id="ARBA00023159"/>
    </source>
</evidence>
<dbReference type="AlphaFoldDB" id="A0A430Q8U9"/>
<keyword evidence="18" id="KW-0234">DNA repair</keyword>
<evidence type="ECO:0000256" key="3">
    <source>
        <dbReference type="ARBA" id="ARBA00007747"/>
    </source>
</evidence>
<dbReference type="Proteomes" id="UP000290809">
    <property type="component" value="Unassembled WGS sequence"/>
</dbReference>
<keyword evidence="4" id="KW-0158">Chromosome</keyword>
<sequence>LPRQSPEMSDDLRDFEEQIRLQNSQTVDVEVKTRVDPDGTVMEWDEQRKGWFPKIDDDFIARYQMSYGVATSNQHESSVASDTAPSTVDWTRFNTELAELRATKGDNSVEVQQLMKAANESLTAYYNSPAYRDWYENYCKHNGSQNTQPIEHKTEIKKSSNKAKHELKPSERMLSSFLDEGDDPDTALARVEAELLSGAQPANSNDVLEDNVCVDQSLADEAQVAADDASDHNPRKRKQTAPLPAWYEIDESKNTHVYVSGLPPTITDEEFSALMSKCGVIMNEPFTNIPRIKLYKDQAGIPKGDGRCCYVRVESVELALKILDGMLYTPGYTIHVERAKFQPKGEFDPKKRRRLTVKEKKKLREQQENLFRWSIDTSKFIRGKKERVVILKNAFNELDFQHDVTLIPIVRERLRVQCAKCGVIKKIVVHDAHPEGVVSVTFSTPEEADTGIKFLSKALFVDYPGTGGARQLEAERWDGKTNYSICESKDKEASRLQSWDEYLGGDSSSSDEETNTEASISNNDNNNACDDNIESSGVNSTSQKSELAFEVPSDYWERLSEESQSSGVDTDDENGGSGAETS</sequence>
<dbReference type="GO" id="GO:0003723">
    <property type="term" value="F:RNA binding"/>
    <property type="evidence" value="ECO:0007669"/>
    <property type="project" value="UniProtKB-UniRule"/>
</dbReference>
<evidence type="ECO:0000256" key="4">
    <source>
        <dbReference type="ARBA" id="ARBA00022454"/>
    </source>
</evidence>
<evidence type="ECO:0000256" key="19">
    <source>
        <dbReference type="ARBA" id="ARBA00023242"/>
    </source>
</evidence>
<dbReference type="GO" id="GO:0005684">
    <property type="term" value="C:U2-type spliceosomal complex"/>
    <property type="evidence" value="ECO:0007669"/>
    <property type="project" value="TreeGrafter"/>
</dbReference>
<keyword evidence="5" id="KW-1017">Isopeptide bond</keyword>
<feature type="compositionally biased region" description="Polar residues" evidence="23">
    <location>
        <begin position="534"/>
        <end position="545"/>
    </location>
</feature>
<evidence type="ECO:0000256" key="14">
    <source>
        <dbReference type="ARBA" id="ARBA00023015"/>
    </source>
</evidence>
<evidence type="ECO:0000256" key="18">
    <source>
        <dbReference type="ARBA" id="ARBA00023204"/>
    </source>
</evidence>
<keyword evidence="15" id="KW-0010">Activator</keyword>
<evidence type="ECO:0000256" key="17">
    <source>
        <dbReference type="ARBA" id="ARBA00023187"/>
    </source>
</evidence>
<dbReference type="InterPro" id="IPR000504">
    <property type="entry name" value="RRM_dom"/>
</dbReference>
<keyword evidence="19" id="KW-0539">Nucleus</keyword>
<evidence type="ECO:0000256" key="7">
    <source>
        <dbReference type="ARBA" id="ARBA00022664"/>
    </source>
</evidence>
<dbReference type="CDD" id="cd12281">
    <property type="entry name" value="RRM1_TatSF1_like"/>
    <property type="match status" value="1"/>
</dbReference>
<comment type="subunit">
    <text evidence="20">Component of the 17S U2 SnRNP complex, a ribonucleoprotein complex that contains small nuclear RNA (snRNA) U2 and a number of specific proteins. Within the 17S U2 SnRNP complex, interacts (via UHM region) directly with SF3B1. Component of a complex which is at least composed of HTATSF1/Tat-SF1, the P-TEFb complex components CDK9 and CCNT1, RNA polymerase II, SUPT5H, and NCL/nucleolin. Interacts with GTF2F2/RAP30 and POLR2A. Interacts with TCERG1/CA150. Interacts with (poly-ADP-ribosylated) RPA1; promoting HTATSF1 recruitment to DNA damage sites. Interacts (when phosphorylated) with TOPBP1; promoting recruitment of TOPBP1 to DNA damage sites during S-phase.</text>
</comment>
<name>A0A430Q8U9_SCHBO</name>
<keyword evidence="7" id="KW-0507">mRNA processing</keyword>
<comment type="caution">
    <text evidence="25">The sequence shown here is derived from an EMBL/GenBank/DDBJ whole genome shotgun (WGS) entry which is preliminary data.</text>
</comment>
<keyword evidence="13" id="KW-0007">Acetylation</keyword>
<keyword evidence="9" id="KW-0677">Repeat</keyword>
<feature type="domain" description="RRM" evidence="24">
    <location>
        <begin position="255"/>
        <end position="341"/>
    </location>
</feature>
<evidence type="ECO:0000256" key="6">
    <source>
        <dbReference type="ARBA" id="ARBA00022553"/>
    </source>
</evidence>
<dbReference type="PANTHER" id="PTHR15608">
    <property type="entry name" value="SPLICING FACTOR U2AF-ASSOCIATED PROTEIN 2"/>
    <property type="match status" value="1"/>
</dbReference>
<evidence type="ECO:0000256" key="9">
    <source>
        <dbReference type="ARBA" id="ARBA00022737"/>
    </source>
</evidence>
<evidence type="ECO:0000256" key="13">
    <source>
        <dbReference type="ARBA" id="ARBA00022990"/>
    </source>
</evidence>
<reference evidence="25 26" key="1">
    <citation type="journal article" date="2019" name="PLoS Pathog.">
        <title>Genome sequence of the bovine parasite Schistosoma bovis Tanzania.</title>
        <authorList>
            <person name="Oey H."/>
            <person name="Zakrzewski M."/>
            <person name="Gobert G."/>
            <person name="Gravermann K."/>
            <person name="Stoye J."/>
            <person name="Jones M."/>
            <person name="Mcmanus D."/>
            <person name="Krause L."/>
        </authorList>
    </citation>
    <scope>NUCLEOTIDE SEQUENCE [LARGE SCALE GENOMIC DNA]</scope>
    <source>
        <strain evidence="25 26">TAN1997</strain>
    </source>
</reference>
<dbReference type="SUPFAM" id="SSF54928">
    <property type="entry name" value="RNA-binding domain, RBD"/>
    <property type="match status" value="2"/>
</dbReference>
<dbReference type="InterPro" id="IPR012677">
    <property type="entry name" value="Nucleotide-bd_a/b_plait_sf"/>
</dbReference>
<feature type="region of interest" description="Disordered" evidence="23">
    <location>
        <begin position="501"/>
        <end position="582"/>
    </location>
</feature>
<dbReference type="InterPro" id="IPR034392">
    <property type="entry name" value="TatSF1-like_RRM1"/>
</dbReference>
<gene>
    <name evidence="25" type="ORF">DC041_0008384</name>
</gene>
<proteinExistence type="inferred from homology"/>
<keyword evidence="10" id="KW-0227">DNA damage</keyword>
<dbReference type="FunFam" id="3.30.70.330:FF:000105">
    <property type="entry name" value="HIV Tat-specific factor 1 homolog"/>
    <property type="match status" value="1"/>
</dbReference>
<dbReference type="EMBL" id="QMKO01002266">
    <property type="protein sequence ID" value="RTG84095.1"/>
    <property type="molecule type" value="Genomic_DNA"/>
</dbReference>
<evidence type="ECO:0000256" key="1">
    <source>
        <dbReference type="ARBA" id="ARBA00004123"/>
    </source>
</evidence>
<keyword evidence="17" id="KW-0508">mRNA splicing</keyword>
<dbReference type="InterPro" id="IPR034393">
    <property type="entry name" value="TatSF1-like"/>
</dbReference>
<keyword evidence="14" id="KW-0805">Transcription regulation</keyword>
<dbReference type="PROSITE" id="PS50102">
    <property type="entry name" value="RRM"/>
    <property type="match status" value="1"/>
</dbReference>
<evidence type="ECO:0000256" key="10">
    <source>
        <dbReference type="ARBA" id="ARBA00022763"/>
    </source>
</evidence>
<evidence type="ECO:0000313" key="26">
    <source>
        <dbReference type="Proteomes" id="UP000290809"/>
    </source>
</evidence>
<evidence type="ECO:0000256" key="16">
    <source>
        <dbReference type="ARBA" id="ARBA00023163"/>
    </source>
</evidence>
<dbReference type="Gene3D" id="3.30.70.330">
    <property type="match status" value="2"/>
</dbReference>
<comment type="similarity">
    <text evidence="3">Belongs to the HTATSF1 family.</text>
</comment>
<feature type="non-terminal residue" evidence="25">
    <location>
        <position position="1"/>
    </location>
</feature>
<evidence type="ECO:0000259" key="24">
    <source>
        <dbReference type="PROSITE" id="PS50102"/>
    </source>
</evidence>